<evidence type="ECO:0000256" key="2">
    <source>
        <dbReference type="ARBA" id="ARBA00009889"/>
    </source>
</evidence>
<dbReference type="InterPro" id="IPR006935">
    <property type="entry name" value="Helicase/UvrB_N"/>
</dbReference>
<dbReference type="FunFam" id="3.40.50.300:FF:001992">
    <property type="entry name" value="ATP-dependent RNA helicase, putative"/>
    <property type="match status" value="1"/>
</dbReference>
<keyword evidence="10" id="KW-0539">Nucleus</keyword>
<dbReference type="PROSITE" id="PS51194">
    <property type="entry name" value="HELICASE_CTER"/>
    <property type="match status" value="1"/>
</dbReference>
<dbReference type="CDD" id="cd18033">
    <property type="entry name" value="DEXDc_FANCM"/>
    <property type="match status" value="1"/>
</dbReference>
<name>A0AAD8N6Q6_9APIA</name>
<evidence type="ECO:0000256" key="9">
    <source>
        <dbReference type="ARBA" id="ARBA00023204"/>
    </source>
</evidence>
<dbReference type="GO" id="GO:0043138">
    <property type="term" value="F:3'-5' DNA helicase activity"/>
    <property type="evidence" value="ECO:0007669"/>
    <property type="project" value="InterPro"/>
</dbReference>
<evidence type="ECO:0000256" key="7">
    <source>
        <dbReference type="ARBA" id="ARBA00022840"/>
    </source>
</evidence>
<dbReference type="InterPro" id="IPR001650">
    <property type="entry name" value="Helicase_C-like"/>
</dbReference>
<keyword evidence="15" id="KW-1185">Reference proteome</keyword>
<evidence type="ECO:0000256" key="1">
    <source>
        <dbReference type="ARBA" id="ARBA00004123"/>
    </source>
</evidence>
<dbReference type="FunFam" id="3.40.50.300:FF:000861">
    <property type="entry name" value="Fanconi anemia, complementation group M"/>
    <property type="match status" value="1"/>
</dbReference>
<keyword evidence="4" id="KW-0227">DNA damage</keyword>
<sequence length="1374" mass="153483">MASSSTIQIIDDDDDFDWEAAVEAIDAACQTTINPISNYNFVHKPPISTKQSTLDKFIGIRTPKPQLNDFSNVTHSSNRNSVVVQGEDNNRIKIDPEAAKTWIYPVNVPLRDYQFAITKTSLFANTLVTLPTGLGKTLIAAVVMYNYFRWFPEGKIVFTAPSRPLVMQQIEACHKIVGIPQEWTIDLTGEMSPIKRLSFWEAKRVFFVTPQVLEKDIESGKCLVEHIVCLVIDEAHRATGNYSYCVVVRKLIADNVQLRILALTATPGSKQPAVQKIVDNLQISTLEYRNESDHDVLPYVNEKTVELIKVSMGQDVVDVDNLLSEVMGHLCKRLCSLGVLRNRDFQALSPVDLLAIMARFREVPPENVPQTRHGEILGDVGLLLKLVHIRKLLTGHGIGPTLEMIEENLKQPRNSLFRLNKNEAFQKFKILMQQSLCSGATSPKLSKMLEVLIDHFKTNDPLNSRVIIFSSYRGSVRAIMDALANIGHIVKATQFIGQSSGKTSKGQSQKIQQEVLQKFRAGDYNVIVATSIGEEGLDIMEVDLVLCFDANVSPLRMVQRMGRTGRNHAGRAVVLACEGPEYNGYLRKQKSCKNLHKQLRNGGKTSFNFHTSPRMVPHIYKPEVQYVELSIKQFIPRGKKALDDHTVQLPTFEAKLNDNEIELLRKFFKPTDNLWRPSLIAFPHFQAFPSRVHNVMHSFRSEMLIDTMQYLQGSSYAMDGRACFDQVEANSDLSISIETVEQHDSIINEMLHVQGKENSQTEVLESHVSPLNPPKTEEKRCSARSRGENASVHSYLFGSDFVSIDVLGRVLVLSVPLPPLKDAHSKCTSASTGLQNYHKQDAAQVGDLLAECGIETKRVNYFNATPTVCKGNDVVEMEFSDSDTQQGMSIDVEYELSQNPICSRKLVKEENSEVLHVRENRTALILSDDSENDVEDAELSPRLTSLLKSGVVPESPTNDTGTSGCKWNDETLSQNCDSTSKVHTEPVLYHPVGVRKDIVIQDKNANEDLHSCAKDVISSFEINGNNVSAVNCPVFPVIEEIKSPAENPLPKSSSEEWHFTFRDNADGVKSGQKFKRLRKYGDLPKKCPRETNQHESIIDAAELGTSTCGNAQKRGRGETRMAKDVRFFIEEQAEVSGEIPVSEDEDEDENDSYNDSFIDDRINPTAGCTSAEDSGRDIMAIYRRSLLSQSPMGRPPISFIDGTPDSVVSRTQINYSGSSEGTDYSLQTPQAGIYSESTSRNPASSRLNPVKNSESMFYKNNDTQKVDESIVGSRKRKLSSCQVEPLPVQNLEGKFLLQSEAQAKGQSHPDCMNRDNPVTTEFDDDKFYDGIDLDALEEQATIYLRSKSNLSTQNQMKNPEPQNHAALPSFDLGI</sequence>
<feature type="compositionally biased region" description="Polar residues" evidence="11">
    <location>
        <begin position="1351"/>
        <end position="1361"/>
    </location>
</feature>
<keyword evidence="7" id="KW-0067">ATP-binding</keyword>
<dbReference type="GO" id="GO:0009378">
    <property type="term" value="F:four-way junction helicase activity"/>
    <property type="evidence" value="ECO:0007669"/>
    <property type="project" value="TreeGrafter"/>
</dbReference>
<protein>
    <submittedName>
        <fullName evidence="14">ATP-dependent DNA helicase mph1</fullName>
    </submittedName>
</protein>
<comment type="caution">
    <text evidence="14">The sequence shown here is derived from an EMBL/GenBank/DDBJ whole genome shotgun (WGS) entry which is preliminary data.</text>
</comment>
<feature type="region of interest" description="Disordered" evidence="11">
    <location>
        <begin position="1351"/>
        <end position="1374"/>
    </location>
</feature>
<dbReference type="GO" id="GO:0036297">
    <property type="term" value="P:interstrand cross-link repair"/>
    <property type="evidence" value="ECO:0007669"/>
    <property type="project" value="TreeGrafter"/>
</dbReference>
<dbReference type="SUPFAM" id="SSF52540">
    <property type="entry name" value="P-loop containing nucleoside triphosphate hydrolases"/>
    <property type="match status" value="1"/>
</dbReference>
<reference evidence="14" key="2">
    <citation type="submission" date="2023-05" db="EMBL/GenBank/DDBJ databases">
        <authorList>
            <person name="Schelkunov M.I."/>
        </authorList>
    </citation>
    <scope>NUCLEOTIDE SEQUENCE</scope>
    <source>
        <strain evidence="14">Hsosn_3</strain>
        <tissue evidence="14">Leaf</tissue>
    </source>
</reference>
<feature type="domain" description="Helicase C-terminal" evidence="13">
    <location>
        <begin position="448"/>
        <end position="611"/>
    </location>
</feature>
<evidence type="ECO:0000256" key="11">
    <source>
        <dbReference type="SAM" id="MobiDB-lite"/>
    </source>
</evidence>
<keyword evidence="8" id="KW-0238">DNA-binding</keyword>
<keyword evidence="9" id="KW-0234">DNA repair</keyword>
<comment type="subcellular location">
    <subcellularLocation>
        <location evidence="1">Nucleus</location>
    </subcellularLocation>
</comment>
<dbReference type="SMART" id="SM00487">
    <property type="entry name" value="DEXDc"/>
    <property type="match status" value="1"/>
</dbReference>
<organism evidence="14 15">
    <name type="scientific">Heracleum sosnowskyi</name>
    <dbReference type="NCBI Taxonomy" id="360622"/>
    <lineage>
        <taxon>Eukaryota</taxon>
        <taxon>Viridiplantae</taxon>
        <taxon>Streptophyta</taxon>
        <taxon>Embryophyta</taxon>
        <taxon>Tracheophyta</taxon>
        <taxon>Spermatophyta</taxon>
        <taxon>Magnoliopsida</taxon>
        <taxon>eudicotyledons</taxon>
        <taxon>Gunneridae</taxon>
        <taxon>Pentapetalae</taxon>
        <taxon>asterids</taxon>
        <taxon>campanulids</taxon>
        <taxon>Apiales</taxon>
        <taxon>Apiaceae</taxon>
        <taxon>Apioideae</taxon>
        <taxon>apioid superclade</taxon>
        <taxon>Tordylieae</taxon>
        <taxon>Tordyliinae</taxon>
        <taxon>Heracleum</taxon>
    </lineage>
</organism>
<accession>A0AAD8N6Q6</accession>
<dbReference type="PANTHER" id="PTHR14025:SF20">
    <property type="entry name" value="FANCONI ANEMIA GROUP M PROTEIN"/>
    <property type="match status" value="1"/>
</dbReference>
<dbReference type="GO" id="GO:0005634">
    <property type="term" value="C:nucleus"/>
    <property type="evidence" value="ECO:0007669"/>
    <property type="project" value="UniProtKB-SubCell"/>
</dbReference>
<proteinExistence type="inferred from homology"/>
<evidence type="ECO:0000259" key="12">
    <source>
        <dbReference type="PROSITE" id="PS51192"/>
    </source>
</evidence>
<dbReference type="CDD" id="cd18801">
    <property type="entry name" value="SF2_C_FANCM_Hef"/>
    <property type="match status" value="1"/>
</dbReference>
<dbReference type="InterPro" id="IPR039686">
    <property type="entry name" value="FANCM/Mph1-like_ID"/>
</dbReference>
<dbReference type="InterPro" id="IPR014001">
    <property type="entry name" value="Helicase_ATP-bd"/>
</dbReference>
<comment type="similarity">
    <text evidence="2">Belongs to the DEAD box helicase family. DEAH subfamily. FANCM sub-subfamily.</text>
</comment>
<evidence type="ECO:0000256" key="10">
    <source>
        <dbReference type="ARBA" id="ARBA00023242"/>
    </source>
</evidence>
<dbReference type="GO" id="GO:0005524">
    <property type="term" value="F:ATP binding"/>
    <property type="evidence" value="ECO:0007669"/>
    <property type="project" value="UniProtKB-KW"/>
</dbReference>
<dbReference type="Pfam" id="PF00271">
    <property type="entry name" value="Helicase_C"/>
    <property type="match status" value="1"/>
</dbReference>
<dbReference type="SMART" id="SM00490">
    <property type="entry name" value="HELICc"/>
    <property type="match status" value="1"/>
</dbReference>
<dbReference type="Pfam" id="PF04851">
    <property type="entry name" value="ResIII"/>
    <property type="match status" value="1"/>
</dbReference>
<dbReference type="GO" id="GO:0000400">
    <property type="term" value="F:four-way junction DNA binding"/>
    <property type="evidence" value="ECO:0007669"/>
    <property type="project" value="TreeGrafter"/>
</dbReference>
<evidence type="ECO:0000313" key="14">
    <source>
        <dbReference type="EMBL" id="KAK1403680.1"/>
    </source>
</evidence>
<evidence type="ECO:0000256" key="3">
    <source>
        <dbReference type="ARBA" id="ARBA00022741"/>
    </source>
</evidence>
<dbReference type="GO" id="GO:0016787">
    <property type="term" value="F:hydrolase activity"/>
    <property type="evidence" value="ECO:0007669"/>
    <property type="project" value="UniProtKB-KW"/>
</dbReference>
<dbReference type="GO" id="GO:0045003">
    <property type="term" value="P:double-strand break repair via synthesis-dependent strand annealing"/>
    <property type="evidence" value="ECO:0007669"/>
    <property type="project" value="TreeGrafter"/>
</dbReference>
<feature type="region of interest" description="Disordered" evidence="11">
    <location>
        <begin position="1134"/>
        <end position="1171"/>
    </location>
</feature>
<keyword evidence="6 14" id="KW-0347">Helicase</keyword>
<dbReference type="CDD" id="cd12091">
    <property type="entry name" value="FANCM_ID"/>
    <property type="match status" value="1"/>
</dbReference>
<evidence type="ECO:0000256" key="8">
    <source>
        <dbReference type="ARBA" id="ARBA00023125"/>
    </source>
</evidence>
<dbReference type="Proteomes" id="UP001237642">
    <property type="component" value="Unassembled WGS sequence"/>
</dbReference>
<keyword evidence="3" id="KW-0547">Nucleotide-binding</keyword>
<feature type="compositionally biased region" description="Acidic residues" evidence="11">
    <location>
        <begin position="1141"/>
        <end position="1152"/>
    </location>
</feature>
<dbReference type="InterPro" id="IPR044749">
    <property type="entry name" value="FANCM_DEXDc"/>
</dbReference>
<evidence type="ECO:0000256" key="6">
    <source>
        <dbReference type="ARBA" id="ARBA00022806"/>
    </source>
</evidence>
<evidence type="ECO:0000256" key="5">
    <source>
        <dbReference type="ARBA" id="ARBA00022801"/>
    </source>
</evidence>
<dbReference type="Gene3D" id="1.20.1320.20">
    <property type="entry name" value="hef helicase domain"/>
    <property type="match status" value="1"/>
</dbReference>
<dbReference type="InterPro" id="IPR027417">
    <property type="entry name" value="P-loop_NTPase"/>
</dbReference>
<evidence type="ECO:0000313" key="15">
    <source>
        <dbReference type="Proteomes" id="UP001237642"/>
    </source>
</evidence>
<dbReference type="PROSITE" id="PS51192">
    <property type="entry name" value="HELICASE_ATP_BIND_1"/>
    <property type="match status" value="1"/>
</dbReference>
<evidence type="ECO:0000256" key="4">
    <source>
        <dbReference type="ARBA" id="ARBA00022763"/>
    </source>
</evidence>
<keyword evidence="5" id="KW-0378">Hydrolase</keyword>
<dbReference type="PANTHER" id="PTHR14025">
    <property type="entry name" value="FANCONI ANEMIA GROUP M FANCM FAMILY MEMBER"/>
    <property type="match status" value="1"/>
</dbReference>
<dbReference type="Gene3D" id="3.40.50.300">
    <property type="entry name" value="P-loop containing nucleotide triphosphate hydrolases"/>
    <property type="match status" value="2"/>
</dbReference>
<gene>
    <name evidence="14" type="ORF">POM88_003285</name>
</gene>
<dbReference type="EMBL" id="JAUIZM010000001">
    <property type="protein sequence ID" value="KAK1403680.1"/>
    <property type="molecule type" value="Genomic_DNA"/>
</dbReference>
<evidence type="ECO:0000259" key="13">
    <source>
        <dbReference type="PROSITE" id="PS51194"/>
    </source>
</evidence>
<feature type="domain" description="Helicase ATP-binding" evidence="12">
    <location>
        <begin position="117"/>
        <end position="285"/>
    </location>
</feature>
<reference evidence="14" key="1">
    <citation type="submission" date="2023-02" db="EMBL/GenBank/DDBJ databases">
        <title>Genome of toxic invasive species Heracleum sosnowskyi carries increased number of genes despite the absence of recent whole-genome duplications.</title>
        <authorList>
            <person name="Schelkunov M."/>
            <person name="Shtratnikova V."/>
            <person name="Makarenko M."/>
            <person name="Klepikova A."/>
            <person name="Omelchenko D."/>
            <person name="Novikova G."/>
            <person name="Obukhova E."/>
            <person name="Bogdanov V."/>
            <person name="Penin A."/>
            <person name="Logacheva M."/>
        </authorList>
    </citation>
    <scope>NUCLEOTIDE SEQUENCE</scope>
    <source>
        <strain evidence="14">Hsosn_3</strain>
        <tissue evidence="14">Leaf</tissue>
    </source>
</reference>